<accession>A0A543KNA6</accession>
<dbReference type="PIRSF" id="PIRSF006648">
    <property type="entry name" value="DrrB"/>
    <property type="match status" value="1"/>
</dbReference>
<evidence type="ECO:0000259" key="8">
    <source>
        <dbReference type="PROSITE" id="PS51012"/>
    </source>
</evidence>
<gene>
    <name evidence="9" type="ORF">FB476_1426</name>
</gene>
<keyword evidence="6" id="KW-0813">Transport</keyword>
<evidence type="ECO:0000256" key="3">
    <source>
        <dbReference type="ARBA" id="ARBA00022989"/>
    </source>
</evidence>
<evidence type="ECO:0000256" key="4">
    <source>
        <dbReference type="ARBA" id="ARBA00023136"/>
    </source>
</evidence>
<evidence type="ECO:0000256" key="6">
    <source>
        <dbReference type="RuleBase" id="RU361157"/>
    </source>
</evidence>
<keyword evidence="4 6" id="KW-0472">Membrane</keyword>
<reference evidence="9 10" key="1">
    <citation type="submission" date="2019-06" db="EMBL/GenBank/DDBJ databases">
        <title>Sequencing the genomes of 1000 actinobacteria strains.</title>
        <authorList>
            <person name="Klenk H.-P."/>
        </authorList>
    </citation>
    <scope>NUCLEOTIDE SEQUENCE [LARGE SCALE GENOMIC DNA]</scope>
    <source>
        <strain evidence="9 10">DSM 12362</strain>
    </source>
</reference>
<dbReference type="EMBL" id="VFPU01000001">
    <property type="protein sequence ID" value="TQM96557.1"/>
    <property type="molecule type" value="Genomic_DNA"/>
</dbReference>
<dbReference type="RefSeq" id="WP_141818156.1">
    <property type="nucleotide sequence ID" value="NZ_BAAAIL010000003.1"/>
</dbReference>
<keyword evidence="3 6" id="KW-1133">Transmembrane helix</keyword>
<keyword evidence="5" id="KW-0046">Antibiotic resistance</keyword>
<feature type="transmembrane region" description="Helical" evidence="6">
    <location>
        <begin position="164"/>
        <end position="188"/>
    </location>
</feature>
<feature type="transmembrane region" description="Helical" evidence="6">
    <location>
        <begin position="137"/>
        <end position="158"/>
    </location>
</feature>
<dbReference type="PROSITE" id="PS51012">
    <property type="entry name" value="ABC_TM2"/>
    <property type="match status" value="1"/>
</dbReference>
<evidence type="ECO:0000313" key="9">
    <source>
        <dbReference type="EMBL" id="TQM96557.1"/>
    </source>
</evidence>
<feature type="region of interest" description="Disordered" evidence="7">
    <location>
        <begin position="1"/>
        <end position="21"/>
    </location>
</feature>
<feature type="transmembrane region" description="Helical" evidence="6">
    <location>
        <begin position="85"/>
        <end position="107"/>
    </location>
</feature>
<proteinExistence type="inferred from homology"/>
<dbReference type="OrthoDB" id="670210at2"/>
<comment type="caution">
    <text evidence="9">The sequence shown here is derived from an EMBL/GenBank/DDBJ whole genome shotgun (WGS) entry which is preliminary data.</text>
</comment>
<feature type="transmembrane region" description="Helical" evidence="6">
    <location>
        <begin position="195"/>
        <end position="215"/>
    </location>
</feature>
<keyword evidence="2 6" id="KW-0812">Transmembrane</keyword>
<dbReference type="InterPro" id="IPR013525">
    <property type="entry name" value="ABC2_TM"/>
</dbReference>
<keyword evidence="10" id="KW-1185">Reference proteome</keyword>
<keyword evidence="6" id="KW-1003">Cell membrane</keyword>
<comment type="similarity">
    <text evidence="6">Belongs to the ABC-2 integral membrane protein family.</text>
</comment>
<dbReference type="GO" id="GO:0046677">
    <property type="term" value="P:response to antibiotic"/>
    <property type="evidence" value="ECO:0007669"/>
    <property type="project" value="UniProtKB-KW"/>
</dbReference>
<protein>
    <recommendedName>
        <fullName evidence="6">Transport permease protein</fullName>
    </recommendedName>
</protein>
<dbReference type="PANTHER" id="PTHR43229">
    <property type="entry name" value="NODULATION PROTEIN J"/>
    <property type="match status" value="1"/>
</dbReference>
<dbReference type="InterPro" id="IPR051784">
    <property type="entry name" value="Nod_factor_ABC_transporter"/>
</dbReference>
<dbReference type="InterPro" id="IPR000412">
    <property type="entry name" value="ABC_2_transport"/>
</dbReference>
<dbReference type="AlphaFoldDB" id="A0A543KNA6"/>
<evidence type="ECO:0000256" key="7">
    <source>
        <dbReference type="SAM" id="MobiDB-lite"/>
    </source>
</evidence>
<feature type="domain" description="ABC transmembrane type-2" evidence="8">
    <location>
        <begin position="51"/>
        <end position="287"/>
    </location>
</feature>
<dbReference type="InterPro" id="IPR047817">
    <property type="entry name" value="ABC2_TM_bact-type"/>
</dbReference>
<evidence type="ECO:0000256" key="5">
    <source>
        <dbReference type="ARBA" id="ARBA00023251"/>
    </source>
</evidence>
<sequence length="290" mass="31230">MTTGTSDPSAVVPATAVEPGPDAPRGALATWLSDGWTVTWRNLLKLRRNPEVLVFAVLQPIMFVVLFSQVYGGSIRIDGGNYTDYLMAGIFGQTVLFGSTFSGYLMAQDLKEGLIDRFRTLPMHSSAVLFGRTNADLVLNTVSMVIMIGAGAVVGWRFHDGPAAFVAGVALLLLFSYAFSWVMAFLGILVRTPEVINNAAFMVLFPLTFISNAFVQASNLPRPLEVFANWNPVSALVQAARELFGNTGSVPVADTFPMQHPVPTVVVGSLVLLAVFVPLAVARFRSASSR</sequence>
<dbReference type="Proteomes" id="UP000315133">
    <property type="component" value="Unassembled WGS sequence"/>
</dbReference>
<name>A0A543KNA6_9MICO</name>
<feature type="transmembrane region" description="Helical" evidence="6">
    <location>
        <begin position="52"/>
        <end position="73"/>
    </location>
</feature>
<feature type="transmembrane region" description="Helical" evidence="6">
    <location>
        <begin position="265"/>
        <end position="284"/>
    </location>
</feature>
<comment type="subcellular location">
    <subcellularLocation>
        <location evidence="6">Cell membrane</location>
        <topology evidence="6">Multi-pass membrane protein</topology>
    </subcellularLocation>
    <subcellularLocation>
        <location evidence="1">Membrane</location>
        <topology evidence="1">Multi-pass membrane protein</topology>
    </subcellularLocation>
</comment>
<evidence type="ECO:0000256" key="1">
    <source>
        <dbReference type="ARBA" id="ARBA00004141"/>
    </source>
</evidence>
<evidence type="ECO:0000256" key="2">
    <source>
        <dbReference type="ARBA" id="ARBA00022692"/>
    </source>
</evidence>
<dbReference type="GO" id="GO:0140359">
    <property type="term" value="F:ABC-type transporter activity"/>
    <property type="evidence" value="ECO:0007669"/>
    <property type="project" value="InterPro"/>
</dbReference>
<organism evidence="9 10">
    <name type="scientific">Ornithinimicrobium humiphilum</name>
    <dbReference type="NCBI Taxonomy" id="125288"/>
    <lineage>
        <taxon>Bacteria</taxon>
        <taxon>Bacillati</taxon>
        <taxon>Actinomycetota</taxon>
        <taxon>Actinomycetes</taxon>
        <taxon>Micrococcales</taxon>
        <taxon>Ornithinimicrobiaceae</taxon>
        <taxon>Ornithinimicrobium</taxon>
    </lineage>
</organism>
<dbReference type="GO" id="GO:0043190">
    <property type="term" value="C:ATP-binding cassette (ABC) transporter complex"/>
    <property type="evidence" value="ECO:0007669"/>
    <property type="project" value="InterPro"/>
</dbReference>
<dbReference type="PANTHER" id="PTHR43229:SF2">
    <property type="entry name" value="NODULATION PROTEIN J"/>
    <property type="match status" value="1"/>
</dbReference>
<dbReference type="Pfam" id="PF01061">
    <property type="entry name" value="ABC2_membrane"/>
    <property type="match status" value="1"/>
</dbReference>
<evidence type="ECO:0000313" key="10">
    <source>
        <dbReference type="Proteomes" id="UP000315133"/>
    </source>
</evidence>